<dbReference type="PANTHER" id="PTHR11933">
    <property type="entry name" value="TRNA 5-METHYLAMINOMETHYL-2-THIOURIDYLATE -METHYLTRANSFERASE"/>
    <property type="match status" value="1"/>
</dbReference>
<protein>
    <recommendedName>
        <fullName evidence="9">tRNA-specific 2-thiouridylase MnmA</fullName>
        <ecNumber evidence="9">2.8.1.13</ecNumber>
    </recommendedName>
</protein>
<dbReference type="GO" id="GO:0005524">
    <property type="term" value="F:ATP binding"/>
    <property type="evidence" value="ECO:0007669"/>
    <property type="project" value="UniProtKB-KW"/>
</dbReference>
<reference evidence="12 13" key="1">
    <citation type="submission" date="2017-09" db="EMBL/GenBank/DDBJ databases">
        <title>Depth-based differentiation of microbial function through sediment-hosted aquifers and enrichment of novel symbionts in the deep terrestrial subsurface.</title>
        <authorList>
            <person name="Probst A.J."/>
            <person name="Ladd B."/>
            <person name="Jarett J.K."/>
            <person name="Geller-Mcgrath D.E."/>
            <person name="Sieber C.M."/>
            <person name="Emerson J.B."/>
            <person name="Anantharaman K."/>
            <person name="Thomas B.C."/>
            <person name="Malmstrom R."/>
            <person name="Stieglmeier M."/>
            <person name="Klingl A."/>
            <person name="Woyke T."/>
            <person name="Ryan C.M."/>
            <person name="Banfield J.F."/>
        </authorList>
    </citation>
    <scope>NUCLEOTIDE SEQUENCE [LARGE SCALE GENOMIC DNA]</scope>
    <source>
        <strain evidence="12">CG11_big_fil_rev_8_21_14_0_20_44_10</strain>
    </source>
</reference>
<dbReference type="SUPFAM" id="SSF52402">
    <property type="entry name" value="Adenine nucleotide alpha hydrolases-like"/>
    <property type="match status" value="1"/>
</dbReference>
<dbReference type="Proteomes" id="UP000231550">
    <property type="component" value="Unassembled WGS sequence"/>
</dbReference>
<dbReference type="InterPro" id="IPR014729">
    <property type="entry name" value="Rossmann-like_a/b/a_fold"/>
</dbReference>
<feature type="site" description="Interaction with tRNA" evidence="9">
    <location>
        <position position="133"/>
    </location>
</feature>
<comment type="similarity">
    <text evidence="9">Belongs to the MnmA/TRMU family.</text>
</comment>
<feature type="active site" description="Cysteine persulfide intermediate" evidence="9">
    <location>
        <position position="207"/>
    </location>
</feature>
<feature type="domain" description="tRNA-specific 2-thiouridylase MnmA-like central" evidence="11">
    <location>
        <begin position="217"/>
        <end position="275"/>
    </location>
</feature>
<feature type="binding site" evidence="9">
    <location>
        <position position="132"/>
    </location>
    <ligand>
        <name>ATP</name>
        <dbReference type="ChEBI" id="CHEBI:30616"/>
    </ligand>
</feature>
<proteinExistence type="inferred from homology"/>
<evidence type="ECO:0000256" key="9">
    <source>
        <dbReference type="HAMAP-Rule" id="MF_00144"/>
    </source>
</evidence>
<evidence type="ECO:0000256" key="1">
    <source>
        <dbReference type="ARBA" id="ARBA00022555"/>
    </source>
</evidence>
<organism evidence="12 13">
    <name type="scientific">Candidatus Portnoybacteria bacterium CG11_big_fil_rev_8_21_14_0_20_44_10</name>
    <dbReference type="NCBI Taxonomy" id="1974818"/>
    <lineage>
        <taxon>Bacteria</taxon>
        <taxon>Candidatus Portnoyibacteriota</taxon>
    </lineage>
</organism>
<dbReference type="NCBIfam" id="TIGR00420">
    <property type="entry name" value="trmU"/>
    <property type="match status" value="1"/>
</dbReference>
<evidence type="ECO:0000256" key="7">
    <source>
        <dbReference type="ARBA" id="ARBA00023157"/>
    </source>
</evidence>
<dbReference type="Gene3D" id="2.40.30.10">
    <property type="entry name" value="Translation factors"/>
    <property type="match status" value="1"/>
</dbReference>
<feature type="binding site" evidence="9">
    <location>
        <begin position="12"/>
        <end position="19"/>
    </location>
    <ligand>
        <name>ATP</name>
        <dbReference type="ChEBI" id="CHEBI:30616"/>
    </ligand>
</feature>
<dbReference type="HAMAP" id="MF_00144">
    <property type="entry name" value="tRNA_thiouridyl_MnmA"/>
    <property type="match status" value="1"/>
</dbReference>
<dbReference type="Gene3D" id="2.30.30.280">
    <property type="entry name" value="Adenine nucleotide alpha hydrolases-like domains"/>
    <property type="match status" value="1"/>
</dbReference>
<dbReference type="PANTHER" id="PTHR11933:SF5">
    <property type="entry name" value="MITOCHONDRIAL TRNA-SPECIFIC 2-THIOURIDYLASE 1"/>
    <property type="match status" value="1"/>
</dbReference>
<sequence length="365" mass="41275">MKQKRNKKIIVGMSGGVDSSVSLALLKERGWSPIGVSLKYAVWQDKKNLLRENICCSAESFRLAKEVCRRLDVPHHVVDVSEEFQRVVIDYFIKELKQGKTPNPCVICNRHLKFKKLFEVAREEKVEYIATGHYARVRMKRADGSCELVKPCDKQKDQTYSLCLLPQKWLGHIIFPLADYTKGEVFEMAKKRGFDFYLKRKESQDFCFVANKCLNCFLEKEIGQKAGLIRDVSGNVLGHHSGSHFYTVGQRKGLYLPNGPYFVAHKDVKNNVLFASKNEKDLYSRGAILSPYNLNSGEKLKGGIGVMAKVRYSGSPARAILKLLPGNKAELIFKKSQKAITPGQFAVFYRGNICLGGGRIIRSIQ</sequence>
<evidence type="ECO:0000259" key="10">
    <source>
        <dbReference type="Pfam" id="PF20258"/>
    </source>
</evidence>
<keyword evidence="4 9" id="KW-0547">Nucleotide-binding</keyword>
<keyword evidence="9" id="KW-0963">Cytoplasm</keyword>
<keyword evidence="6 9" id="KW-0694">RNA-binding</keyword>
<dbReference type="Gene3D" id="3.40.50.620">
    <property type="entry name" value="HUPs"/>
    <property type="match status" value="1"/>
</dbReference>
<dbReference type="EMBL" id="PCVN01000058">
    <property type="protein sequence ID" value="PIQ74383.1"/>
    <property type="molecule type" value="Genomic_DNA"/>
</dbReference>
<keyword evidence="7" id="KW-1015">Disulfide bond</keyword>
<feature type="active site" description="Nucleophile" evidence="9">
    <location>
        <position position="108"/>
    </location>
</feature>
<evidence type="ECO:0000256" key="6">
    <source>
        <dbReference type="ARBA" id="ARBA00022884"/>
    </source>
</evidence>
<dbReference type="CDD" id="cd01998">
    <property type="entry name" value="MnmA_TRMU-like"/>
    <property type="match status" value="1"/>
</dbReference>
<dbReference type="GO" id="GO:0000049">
    <property type="term" value="F:tRNA binding"/>
    <property type="evidence" value="ECO:0007669"/>
    <property type="project" value="UniProtKB-KW"/>
</dbReference>
<dbReference type="InterPro" id="IPR004506">
    <property type="entry name" value="MnmA-like"/>
</dbReference>
<comment type="caution">
    <text evidence="12">The sequence shown here is derived from an EMBL/GenBank/DDBJ whole genome shotgun (WGS) entry which is preliminary data.</text>
</comment>
<feature type="region of interest" description="Interaction with tRNA" evidence="9">
    <location>
        <begin position="311"/>
        <end position="312"/>
    </location>
</feature>
<name>A0A2H0KQF5_9BACT</name>
<keyword evidence="1 9" id="KW-0820">tRNA-binding</keyword>
<keyword evidence="5 9" id="KW-0067">ATP-binding</keyword>
<evidence type="ECO:0000256" key="2">
    <source>
        <dbReference type="ARBA" id="ARBA00022679"/>
    </source>
</evidence>
<dbReference type="EC" id="2.8.1.13" evidence="9"/>
<feature type="domain" description="tRNA-specific 2-thiouridylase MnmA-like C-terminal" evidence="10">
    <location>
        <begin position="293"/>
        <end position="360"/>
    </location>
</feature>
<feature type="site" description="Interaction with tRNA" evidence="9">
    <location>
        <position position="344"/>
    </location>
</feature>
<dbReference type="AlphaFoldDB" id="A0A2H0KQF5"/>
<dbReference type="Pfam" id="PF20259">
    <property type="entry name" value="tRNA_Me_trans_M"/>
    <property type="match status" value="1"/>
</dbReference>
<comment type="function">
    <text evidence="9">Catalyzes the 2-thiolation of uridine at the wobble position (U34) of tRNA, leading to the formation of s(2)U34.</text>
</comment>
<comment type="catalytic activity">
    <reaction evidence="8 9">
        <text>S-sulfanyl-L-cysteinyl-[protein] + uridine(34) in tRNA + AH2 + ATP = 2-thiouridine(34) in tRNA + L-cysteinyl-[protein] + A + AMP + diphosphate + H(+)</text>
        <dbReference type="Rhea" id="RHEA:47032"/>
        <dbReference type="Rhea" id="RHEA-COMP:10131"/>
        <dbReference type="Rhea" id="RHEA-COMP:11726"/>
        <dbReference type="Rhea" id="RHEA-COMP:11727"/>
        <dbReference type="Rhea" id="RHEA-COMP:11728"/>
        <dbReference type="ChEBI" id="CHEBI:13193"/>
        <dbReference type="ChEBI" id="CHEBI:15378"/>
        <dbReference type="ChEBI" id="CHEBI:17499"/>
        <dbReference type="ChEBI" id="CHEBI:29950"/>
        <dbReference type="ChEBI" id="CHEBI:30616"/>
        <dbReference type="ChEBI" id="CHEBI:33019"/>
        <dbReference type="ChEBI" id="CHEBI:61963"/>
        <dbReference type="ChEBI" id="CHEBI:65315"/>
        <dbReference type="ChEBI" id="CHEBI:87170"/>
        <dbReference type="ChEBI" id="CHEBI:456215"/>
        <dbReference type="EC" id="2.8.1.13"/>
    </reaction>
</comment>
<dbReference type="NCBIfam" id="NF001138">
    <property type="entry name" value="PRK00143.1"/>
    <property type="match status" value="1"/>
</dbReference>
<dbReference type="Pfam" id="PF20258">
    <property type="entry name" value="tRNA_Me_trans_C"/>
    <property type="match status" value="1"/>
</dbReference>
<gene>
    <name evidence="9" type="primary">mnmA</name>
    <name evidence="12" type="ORF">COV85_02410</name>
</gene>
<keyword evidence="2 9" id="KW-0808">Transferase</keyword>
<comment type="caution">
    <text evidence="9">Lacks conserved residue(s) required for the propagation of feature annotation.</text>
</comment>
<keyword evidence="3 9" id="KW-0819">tRNA processing</keyword>
<accession>A0A2H0KQF5</accession>
<dbReference type="InterPro" id="IPR046884">
    <property type="entry name" value="MnmA-like_central"/>
</dbReference>
<evidence type="ECO:0000259" key="11">
    <source>
        <dbReference type="Pfam" id="PF20259"/>
    </source>
</evidence>
<dbReference type="GO" id="GO:0005737">
    <property type="term" value="C:cytoplasm"/>
    <property type="evidence" value="ECO:0007669"/>
    <property type="project" value="UniProtKB-SubCell"/>
</dbReference>
<dbReference type="InterPro" id="IPR023382">
    <property type="entry name" value="MnmA-like_central_sf"/>
</dbReference>
<comment type="subcellular location">
    <subcellularLocation>
        <location evidence="9">Cytoplasm</location>
    </subcellularLocation>
</comment>
<evidence type="ECO:0000256" key="3">
    <source>
        <dbReference type="ARBA" id="ARBA00022694"/>
    </source>
</evidence>
<feature type="region of interest" description="Interaction with tRNA" evidence="9">
    <location>
        <begin position="156"/>
        <end position="158"/>
    </location>
</feature>
<evidence type="ECO:0000313" key="13">
    <source>
        <dbReference type="Proteomes" id="UP000231550"/>
    </source>
</evidence>
<evidence type="ECO:0000313" key="12">
    <source>
        <dbReference type="EMBL" id="PIQ74383.1"/>
    </source>
</evidence>
<dbReference type="Pfam" id="PF03054">
    <property type="entry name" value="tRNA_Me_trans"/>
    <property type="match status" value="1"/>
</dbReference>
<dbReference type="GO" id="GO:0103016">
    <property type="term" value="F:tRNA-uridine 2-sulfurtransferase activity"/>
    <property type="evidence" value="ECO:0007669"/>
    <property type="project" value="UniProtKB-EC"/>
</dbReference>
<dbReference type="GO" id="GO:0002143">
    <property type="term" value="P:tRNA wobble position uridine thiolation"/>
    <property type="evidence" value="ECO:0007669"/>
    <property type="project" value="TreeGrafter"/>
</dbReference>
<evidence type="ECO:0000256" key="4">
    <source>
        <dbReference type="ARBA" id="ARBA00022741"/>
    </source>
</evidence>
<dbReference type="InterPro" id="IPR046885">
    <property type="entry name" value="MnmA-like_C"/>
</dbReference>
<evidence type="ECO:0000256" key="8">
    <source>
        <dbReference type="ARBA" id="ARBA00051542"/>
    </source>
</evidence>
<evidence type="ECO:0000256" key="5">
    <source>
        <dbReference type="ARBA" id="ARBA00022840"/>
    </source>
</evidence>
<feature type="binding site" evidence="9">
    <location>
        <position position="38"/>
    </location>
    <ligand>
        <name>ATP</name>
        <dbReference type="ChEBI" id="CHEBI:30616"/>
    </ligand>
</feature>